<dbReference type="RefSeq" id="WP_184205927.1">
    <property type="nucleotide sequence ID" value="NZ_JACHIF010000001.1"/>
</dbReference>
<dbReference type="InterPro" id="IPR047187">
    <property type="entry name" value="SF1_C_Upf1"/>
</dbReference>
<keyword evidence="1" id="KW-0547">Nucleotide-binding</keyword>
<evidence type="ECO:0000256" key="4">
    <source>
        <dbReference type="ARBA" id="ARBA00022840"/>
    </source>
</evidence>
<proteinExistence type="predicted"/>
<dbReference type="InterPro" id="IPR041679">
    <property type="entry name" value="DNA2/NAM7-like_C"/>
</dbReference>
<comment type="caution">
    <text evidence="6">The sequence shown here is derived from an EMBL/GenBank/DDBJ whole genome shotgun (WGS) entry which is preliminary data.</text>
</comment>
<dbReference type="CDD" id="cd17934">
    <property type="entry name" value="DEXXQc_Upf1-like"/>
    <property type="match status" value="1"/>
</dbReference>
<evidence type="ECO:0000313" key="6">
    <source>
        <dbReference type="EMBL" id="MBB5036767.1"/>
    </source>
</evidence>
<dbReference type="InterPro" id="IPR038720">
    <property type="entry name" value="YprB_RNase_H-like_dom"/>
</dbReference>
<dbReference type="SUPFAM" id="SSF53098">
    <property type="entry name" value="Ribonuclease H-like"/>
    <property type="match status" value="1"/>
</dbReference>
<keyword evidence="7" id="KW-1185">Reference proteome</keyword>
<dbReference type="GO" id="GO:0043139">
    <property type="term" value="F:5'-3' DNA helicase activity"/>
    <property type="evidence" value="ECO:0007669"/>
    <property type="project" value="TreeGrafter"/>
</dbReference>
<dbReference type="GO" id="GO:0005524">
    <property type="term" value="F:ATP binding"/>
    <property type="evidence" value="ECO:0007669"/>
    <property type="project" value="UniProtKB-KW"/>
</dbReference>
<sequence>MKKIGADIIYSPTDLIRYLESPFSSWMDRCYLEDRASFIPDKETEDQKLIFETGYKHENRVLSRFKDSTPGLIEIPTDEFEKAKAQTSLALIAKPPIIFQAALDLDQFAGYADFLILDSTGKFQVWDTKLAHSPKPYYIVQLCCYSEMLAAATGDDVPNSFGVILGNDNRVEFRVKDFIDYYRRIKSSFLKMQENFVANISQRPEPLPRADHGRWTSHAESFFTERDHLVRVAGISVGQIKKLSMEGIRTLTDLAGAGGRTVRKLADESLKKLVAQARLQKQTLDDRKINPAAKPRFEILASRGKNGEPVGLAKLPPPHFADVYFDMEGFPLVAGGLEYLFGASTKVSQGTDLEFHDWWAHDRAEEKQAFEQFVDWVYARWLQNPEMHIYHYAAYEVSAIRRLSTRHDSRQDEVDNLLRNNVFVDLYQTVSQGIRIGEDSYSIKKVESLYREKRSTGVTTAVDSIVQYARWIESGEGRKWEQSAILAGIRDYNEDDCRSTAGLAQWLHQAISDYGISNTMPFPTVEAIAPQPLTPEILAKLETIRQLRSLGGLVALTLADLVDFHRREQKPIWWRMFDRAEAAPEELRDDPGCIQGVSAFGDAVPDKKSLIQDYRFDASQECKLAAGDNSTVMFSHNLDAKPNLMELNLVSGVLRLKLGTGSINSKFDGAFPNSGSLLQNEFVSQEAIANAIEEVACNHLTGALPLSAASLLAGRPAGLPLKRIDEDLLACAIRITTSMQGECLVIQGPPGTGKTYTASRVIAALVSAGKKVGIASNSHKAVINLLKACGEALTATGQELRGIKVGDSNEDAVFRANPRLVHVKISKDARASYSGGIVAGTAWLFTRPEWEEALDVLFIDEAGQVSLANAVAMSRCAKNLVLLGDQMQLEQPIQGTHPGDAGLSSLQYALKDTSLSLPDAPVFHAVVPGNIGLFLGESRRMHPEVCSFISETIYEGRLQSHVDCATQNISVSGNEEALVGQGVGIVFSGVEHDGNIQQSDEEVHRSKAIFEELIGRPHTTKNGETRPLVLSDFLFIAPYNAQVRSLQAALPPLARIGSVDKFQGQEAPVCILCLCSSFGEYGSRGLGFILDRNRINVAISRAQCLAVVVADPRIAMTSAGSIEEMRLLNLFCKLTSGS</sequence>
<keyword evidence="4" id="KW-0067">ATP-binding</keyword>
<dbReference type="InterPro" id="IPR003593">
    <property type="entry name" value="AAA+_ATPase"/>
</dbReference>
<keyword evidence="3" id="KW-0347">Helicase</keyword>
<evidence type="ECO:0000256" key="1">
    <source>
        <dbReference type="ARBA" id="ARBA00022741"/>
    </source>
</evidence>
<keyword evidence="2" id="KW-0378">Hydrolase</keyword>
<dbReference type="InterPro" id="IPR012337">
    <property type="entry name" value="RNaseH-like_sf"/>
</dbReference>
<dbReference type="SMART" id="SM00382">
    <property type="entry name" value="AAA"/>
    <property type="match status" value="1"/>
</dbReference>
<dbReference type="AlphaFoldDB" id="A0A7W8DNZ0"/>
<protein>
    <recommendedName>
        <fullName evidence="5">AAA+ ATPase domain-containing protein</fullName>
    </recommendedName>
</protein>
<feature type="domain" description="AAA+ ATPase" evidence="5">
    <location>
        <begin position="740"/>
        <end position="1100"/>
    </location>
</feature>
<dbReference type="PANTHER" id="PTHR43788">
    <property type="entry name" value="DNA2/NAM7 HELICASE FAMILY MEMBER"/>
    <property type="match status" value="1"/>
</dbReference>
<dbReference type="Pfam" id="PF13604">
    <property type="entry name" value="AAA_30"/>
    <property type="match status" value="1"/>
</dbReference>
<dbReference type="PANTHER" id="PTHR43788:SF8">
    <property type="entry name" value="DNA-BINDING PROTEIN SMUBP-2"/>
    <property type="match status" value="1"/>
</dbReference>
<dbReference type="GO" id="GO:0016787">
    <property type="term" value="F:hydrolase activity"/>
    <property type="evidence" value="ECO:0007669"/>
    <property type="project" value="UniProtKB-KW"/>
</dbReference>
<gene>
    <name evidence="6" type="ORF">HNQ64_001001</name>
</gene>
<accession>A0A7W8DNZ0</accession>
<dbReference type="Proteomes" id="UP000534294">
    <property type="component" value="Unassembled WGS sequence"/>
</dbReference>
<dbReference type="SUPFAM" id="SSF52540">
    <property type="entry name" value="P-loop containing nucleoside triphosphate hydrolases"/>
    <property type="match status" value="1"/>
</dbReference>
<dbReference type="CDD" id="cd18808">
    <property type="entry name" value="SF1_C_Upf1"/>
    <property type="match status" value="1"/>
</dbReference>
<dbReference type="Gene3D" id="3.40.50.300">
    <property type="entry name" value="P-loop containing nucleotide triphosphate hydrolases"/>
    <property type="match status" value="2"/>
</dbReference>
<dbReference type="NCBIfam" id="TIGR03491">
    <property type="entry name" value="TM0106 family RecB-like putative nuclease"/>
    <property type="match status" value="1"/>
</dbReference>
<dbReference type="InterPro" id="IPR050534">
    <property type="entry name" value="Coronavir_polyprotein_1ab"/>
</dbReference>
<evidence type="ECO:0000259" key="5">
    <source>
        <dbReference type="SMART" id="SM00382"/>
    </source>
</evidence>
<dbReference type="InterPro" id="IPR019993">
    <property type="entry name" value="RecB_nuclease_TM0106_put"/>
</dbReference>
<dbReference type="EMBL" id="JACHIF010000001">
    <property type="protein sequence ID" value="MBB5036767.1"/>
    <property type="molecule type" value="Genomic_DNA"/>
</dbReference>
<dbReference type="Pfam" id="PF13482">
    <property type="entry name" value="RNase_H_2"/>
    <property type="match status" value="1"/>
</dbReference>
<organism evidence="6 7">
    <name type="scientific">Prosthecobacter dejongeii</name>
    <dbReference type="NCBI Taxonomy" id="48465"/>
    <lineage>
        <taxon>Bacteria</taxon>
        <taxon>Pseudomonadati</taxon>
        <taxon>Verrucomicrobiota</taxon>
        <taxon>Verrucomicrobiia</taxon>
        <taxon>Verrucomicrobiales</taxon>
        <taxon>Verrucomicrobiaceae</taxon>
        <taxon>Prosthecobacter</taxon>
    </lineage>
</organism>
<dbReference type="Pfam" id="PF13087">
    <property type="entry name" value="AAA_12"/>
    <property type="match status" value="1"/>
</dbReference>
<evidence type="ECO:0000313" key="7">
    <source>
        <dbReference type="Proteomes" id="UP000534294"/>
    </source>
</evidence>
<dbReference type="InterPro" id="IPR027417">
    <property type="entry name" value="P-loop_NTPase"/>
</dbReference>
<evidence type="ECO:0000256" key="3">
    <source>
        <dbReference type="ARBA" id="ARBA00022806"/>
    </source>
</evidence>
<reference evidence="6 7" key="1">
    <citation type="submission" date="2020-08" db="EMBL/GenBank/DDBJ databases">
        <title>Genomic Encyclopedia of Type Strains, Phase IV (KMG-IV): sequencing the most valuable type-strain genomes for metagenomic binning, comparative biology and taxonomic classification.</title>
        <authorList>
            <person name="Goeker M."/>
        </authorList>
    </citation>
    <scope>NUCLEOTIDE SEQUENCE [LARGE SCALE GENOMIC DNA]</scope>
    <source>
        <strain evidence="6 7">DSM 12251</strain>
    </source>
</reference>
<evidence type="ECO:0000256" key="2">
    <source>
        <dbReference type="ARBA" id="ARBA00022801"/>
    </source>
</evidence>
<name>A0A7W8DNZ0_9BACT</name>